<dbReference type="EMBL" id="NTYF01000023">
    <property type="protein sequence ID" value="PER55662.1"/>
    <property type="molecule type" value="Genomic_DNA"/>
</dbReference>
<dbReference type="Pfam" id="PF01987">
    <property type="entry name" value="AIM24"/>
    <property type="match status" value="1"/>
</dbReference>
<dbReference type="SUPFAM" id="SSF51219">
    <property type="entry name" value="TRAP-like"/>
    <property type="match status" value="1"/>
</dbReference>
<dbReference type="InterPro" id="IPR002838">
    <property type="entry name" value="AIM24"/>
</dbReference>
<gene>
    <name evidence="1" type="ORF">CN495_07875</name>
</gene>
<name>A0ABD6SCL8_BACTU</name>
<dbReference type="Gene3D" id="3.60.160.10">
    <property type="entry name" value="Mitochondrial biogenesis AIM24"/>
    <property type="match status" value="1"/>
</dbReference>
<dbReference type="PANTHER" id="PTHR38074">
    <property type="entry name" value="ALTERED INHERITANCE OF MITOCHONDRIA PROTEIN 24, MITOCHONDRIAL"/>
    <property type="match status" value="1"/>
</dbReference>
<comment type="caution">
    <text evidence="1">The sequence shown here is derived from an EMBL/GenBank/DDBJ whole genome shotgun (WGS) entry which is preliminary data.</text>
</comment>
<protein>
    <recommendedName>
        <fullName evidence="3">AIM24 family protein</fullName>
    </recommendedName>
</protein>
<dbReference type="AlphaFoldDB" id="A0ABD6SCL8"/>
<dbReference type="InterPro" id="IPR016031">
    <property type="entry name" value="Trp_RNA-bd_attenuator-like_dom"/>
</dbReference>
<dbReference type="RefSeq" id="WP_046940448.1">
    <property type="nucleotide sequence ID" value="NZ_NTYF01000023.1"/>
</dbReference>
<dbReference type="InterPro" id="IPR036983">
    <property type="entry name" value="AIM24_sf"/>
</dbReference>
<organism evidence="1 2">
    <name type="scientific">Bacillus thuringiensis</name>
    <dbReference type="NCBI Taxonomy" id="1428"/>
    <lineage>
        <taxon>Bacteria</taxon>
        <taxon>Bacillati</taxon>
        <taxon>Bacillota</taxon>
        <taxon>Bacilli</taxon>
        <taxon>Bacillales</taxon>
        <taxon>Bacillaceae</taxon>
        <taxon>Bacillus</taxon>
        <taxon>Bacillus cereus group</taxon>
    </lineage>
</organism>
<sequence>MENCGLVTEARLRDVRISVREFESSYIGDIQYATDIYHAQKLGMKLRRLEAELAGGEIVFDGGMFQSSSGNVQFGRIKTNPMELARGIIRTRNEESFFRPSVKGHGTVYLESSFRFIGILPVENPTKVVLDKGLYLASAGQFEFRTAKNLSMSYLMFANKGMFQTEVRGRGFIALELPVHPSELEMHRVAPNRPFRVDGDYVLYWVGNLKRTVKPSSSLFGSLINGEGLVEEYAGEGYVVTAPTVGCYKTLATGQQETLQDTSRNGKREPKSWLGRLLNMR</sequence>
<dbReference type="Proteomes" id="UP000219897">
    <property type="component" value="Unassembled WGS sequence"/>
</dbReference>
<proteinExistence type="predicted"/>
<evidence type="ECO:0008006" key="3">
    <source>
        <dbReference type="Google" id="ProtNLM"/>
    </source>
</evidence>
<evidence type="ECO:0000313" key="2">
    <source>
        <dbReference type="Proteomes" id="UP000219897"/>
    </source>
</evidence>
<dbReference type="PANTHER" id="PTHR38074:SF1">
    <property type="entry name" value="ALTERED INHERITANCE OF MITOCHONDRIA PROTEIN 24, MITOCHONDRIAL"/>
    <property type="match status" value="1"/>
</dbReference>
<reference evidence="1 2" key="1">
    <citation type="submission" date="2017-09" db="EMBL/GenBank/DDBJ databases">
        <title>Large-scale bioinformatics analysis of Bacillus genomes uncovers conserved roles of natural products in bacterial physiology.</title>
        <authorList>
            <consortium name="Agbiome Team Llc"/>
            <person name="Bleich R.M."/>
            <person name="Kirk G.J."/>
            <person name="Santa Maria K.C."/>
            <person name="Allen S.E."/>
            <person name="Farag S."/>
            <person name="Shank E.A."/>
            <person name="Bowers A."/>
        </authorList>
    </citation>
    <scope>NUCLEOTIDE SEQUENCE [LARGE SCALE GENOMIC DNA]</scope>
    <source>
        <strain evidence="1 2">AFS005140</strain>
    </source>
</reference>
<accession>A0ABD6SCL8</accession>
<evidence type="ECO:0000313" key="1">
    <source>
        <dbReference type="EMBL" id="PER55662.1"/>
    </source>
</evidence>